<reference evidence="2" key="1">
    <citation type="journal article" date="2019" name="Sci. Rep.">
        <title>Draft genome of Tanacetum cinerariifolium, the natural source of mosquito coil.</title>
        <authorList>
            <person name="Yamashiro T."/>
            <person name="Shiraishi A."/>
            <person name="Satake H."/>
            <person name="Nakayama K."/>
        </authorList>
    </citation>
    <scope>NUCLEOTIDE SEQUENCE</scope>
</reference>
<proteinExistence type="predicted"/>
<protein>
    <submittedName>
        <fullName evidence="2">Uncharacterized protein</fullName>
    </submittedName>
</protein>
<name>A0A6L2NIS9_TANCI</name>
<sequence length="347" mass="38960">MSVDDGDGVLDSQSDDEDCVLDSQTKDVIKEATMLPTMSSNSPEAGNAVVSEFFADFDALKKEVLLIKRRKDDEFDEFTKRFSMLETFETFVKFIKLLTNDLCTTNESSNSNPKKSDGSVSIEEKPNFSSLHNDSSNHIGGVSSEAKQASSSSAHPGNDEDVSHLDENMEIDGQNANDGYSNSQHHLHLLIKALGTKIENSSIDSIVVVPLKVDDPMLRTIKPKDDFDEADVSAIRQLAYGATPDAFDEYLQMSERTARDSLTNFNKCIISLYMAEYLRKPRLEDVENGQYDRGDKKYLTIMLEVVASQDLWIWHADSDLSHPFRSQIIQTAYKYTVRVKVKQKGQK</sequence>
<feature type="compositionally biased region" description="Low complexity" evidence="1">
    <location>
        <begin position="143"/>
        <end position="154"/>
    </location>
</feature>
<feature type="region of interest" description="Disordered" evidence="1">
    <location>
        <begin position="105"/>
        <end position="164"/>
    </location>
</feature>
<dbReference type="EMBL" id="BKCJ010008906">
    <property type="protein sequence ID" value="GEU84495.1"/>
    <property type="molecule type" value="Genomic_DNA"/>
</dbReference>
<feature type="compositionally biased region" description="Basic and acidic residues" evidence="1">
    <location>
        <begin position="114"/>
        <end position="126"/>
    </location>
</feature>
<dbReference type="AlphaFoldDB" id="A0A6L2NIS9"/>
<dbReference type="PANTHER" id="PTHR47150:SF4">
    <property type="entry name" value="HARBINGER TRANSPOSASE-DERIVED PROTEIN-RELATED"/>
    <property type="match status" value="1"/>
</dbReference>
<gene>
    <name evidence="2" type="ORF">Tci_056473</name>
</gene>
<evidence type="ECO:0000313" key="2">
    <source>
        <dbReference type="EMBL" id="GEU84495.1"/>
    </source>
</evidence>
<dbReference type="Pfam" id="PF04827">
    <property type="entry name" value="Plant_tran"/>
    <property type="match status" value="1"/>
</dbReference>
<dbReference type="InterPro" id="IPR006912">
    <property type="entry name" value="Harbinger_derived_prot"/>
</dbReference>
<evidence type="ECO:0000256" key="1">
    <source>
        <dbReference type="SAM" id="MobiDB-lite"/>
    </source>
</evidence>
<organism evidence="2">
    <name type="scientific">Tanacetum cinerariifolium</name>
    <name type="common">Dalmatian daisy</name>
    <name type="synonym">Chrysanthemum cinerariifolium</name>
    <dbReference type="NCBI Taxonomy" id="118510"/>
    <lineage>
        <taxon>Eukaryota</taxon>
        <taxon>Viridiplantae</taxon>
        <taxon>Streptophyta</taxon>
        <taxon>Embryophyta</taxon>
        <taxon>Tracheophyta</taxon>
        <taxon>Spermatophyta</taxon>
        <taxon>Magnoliopsida</taxon>
        <taxon>eudicotyledons</taxon>
        <taxon>Gunneridae</taxon>
        <taxon>Pentapetalae</taxon>
        <taxon>asterids</taxon>
        <taxon>campanulids</taxon>
        <taxon>Asterales</taxon>
        <taxon>Asteraceae</taxon>
        <taxon>Asteroideae</taxon>
        <taxon>Anthemideae</taxon>
        <taxon>Anthemidinae</taxon>
        <taxon>Tanacetum</taxon>
    </lineage>
</organism>
<feature type="compositionally biased region" description="Polar residues" evidence="1">
    <location>
        <begin position="127"/>
        <end position="138"/>
    </location>
</feature>
<accession>A0A6L2NIS9</accession>
<comment type="caution">
    <text evidence="2">The sequence shown here is derived from an EMBL/GenBank/DDBJ whole genome shotgun (WGS) entry which is preliminary data.</text>
</comment>
<dbReference type="PANTHER" id="PTHR47150">
    <property type="entry name" value="OS12G0169200 PROTEIN"/>
    <property type="match status" value="1"/>
</dbReference>